<dbReference type="InterPro" id="IPR001697">
    <property type="entry name" value="Pyr_Knase"/>
</dbReference>
<dbReference type="Pfam" id="PF00224">
    <property type="entry name" value="PK"/>
    <property type="match status" value="2"/>
</dbReference>
<dbReference type="PANTHER" id="PTHR11817">
    <property type="entry name" value="PYRUVATE KINASE"/>
    <property type="match status" value="1"/>
</dbReference>
<evidence type="ECO:0000256" key="7">
    <source>
        <dbReference type="ARBA" id="ARBA00022777"/>
    </source>
</evidence>
<gene>
    <name evidence="14" type="ORF">A9404_05270</name>
</gene>
<dbReference type="InterPro" id="IPR015793">
    <property type="entry name" value="Pyrv_Knase_brl"/>
</dbReference>
<evidence type="ECO:0000313" key="15">
    <source>
        <dbReference type="Proteomes" id="UP000078596"/>
    </source>
</evidence>
<dbReference type="InterPro" id="IPR015813">
    <property type="entry name" value="Pyrv/PenolPyrv_kinase-like_dom"/>
</dbReference>
<evidence type="ECO:0000259" key="13">
    <source>
        <dbReference type="Pfam" id="PF00224"/>
    </source>
</evidence>
<evidence type="ECO:0000256" key="12">
    <source>
        <dbReference type="SAM" id="Coils"/>
    </source>
</evidence>
<evidence type="ECO:0000256" key="4">
    <source>
        <dbReference type="ARBA" id="ARBA00022679"/>
    </source>
</evidence>
<evidence type="ECO:0000256" key="1">
    <source>
        <dbReference type="ARBA" id="ARBA00004997"/>
    </source>
</evidence>
<dbReference type="AlphaFoldDB" id="A0A191ZG68"/>
<keyword evidence="6" id="KW-0547">Nucleotide-binding</keyword>
<evidence type="ECO:0000256" key="8">
    <source>
        <dbReference type="ARBA" id="ARBA00022840"/>
    </source>
</evidence>
<feature type="coiled-coil region" evidence="12">
    <location>
        <begin position="9"/>
        <end position="36"/>
    </location>
</feature>
<keyword evidence="9" id="KW-0460">Magnesium</keyword>
<dbReference type="STRING" id="1860122.A9404_05270"/>
<evidence type="ECO:0000313" key="14">
    <source>
        <dbReference type="EMBL" id="ANJ66863.1"/>
    </source>
</evidence>
<dbReference type="OrthoDB" id="9812123at2"/>
<dbReference type="GO" id="GO:0005524">
    <property type="term" value="F:ATP binding"/>
    <property type="evidence" value="ECO:0007669"/>
    <property type="project" value="UniProtKB-KW"/>
</dbReference>
<feature type="domain" description="Pyruvate kinase barrel" evidence="13">
    <location>
        <begin position="331"/>
        <end position="576"/>
    </location>
</feature>
<dbReference type="InterPro" id="IPR040442">
    <property type="entry name" value="Pyrv_kinase-like_dom_sf"/>
</dbReference>
<dbReference type="EC" id="2.7.1.40" evidence="3"/>
<evidence type="ECO:0000256" key="5">
    <source>
        <dbReference type="ARBA" id="ARBA00022723"/>
    </source>
</evidence>
<comment type="pathway">
    <text evidence="1">Carbohydrate degradation; glycolysis; pyruvate from D-glyceraldehyde 3-phosphate: step 5/5.</text>
</comment>
<keyword evidence="15" id="KW-1185">Reference proteome</keyword>
<keyword evidence="5" id="KW-0479">Metal-binding</keyword>
<protein>
    <recommendedName>
        <fullName evidence="3">pyruvate kinase</fullName>
        <ecNumber evidence="3">2.7.1.40</ecNumber>
    </recommendedName>
</protein>
<dbReference type="NCBIfam" id="NF011314">
    <property type="entry name" value="PRK14725.1"/>
    <property type="match status" value="1"/>
</dbReference>
<evidence type="ECO:0000256" key="3">
    <source>
        <dbReference type="ARBA" id="ARBA00012142"/>
    </source>
</evidence>
<evidence type="ECO:0000256" key="2">
    <source>
        <dbReference type="ARBA" id="ARBA00008663"/>
    </source>
</evidence>
<dbReference type="UniPathway" id="UPA00109">
    <property type="reaction ID" value="UER00188"/>
</dbReference>
<evidence type="ECO:0000256" key="11">
    <source>
        <dbReference type="ARBA" id="ARBA00023317"/>
    </source>
</evidence>
<dbReference type="EMBL" id="CP016027">
    <property type="protein sequence ID" value="ANJ66863.1"/>
    <property type="molecule type" value="Genomic_DNA"/>
</dbReference>
<sequence length="615" mass="68184">MREQAIHPAHELLEEIDALRQAGLRLEARYAEMLDEIDPNYRASAKNLLHYLGVRQHDIRQLQWELSQLGLSSFGILETHVMASLNAVSERLNDSTDGPTTEPPSEPVDFRSGIEHLKAHTRDLLGDGRSDREVRLMVTLPNEAVTDSTLIPSLIEAGMEIARINCAHDDVSAWRQMIAQVRNAALTQGRSCRIQADLAGPKSRTGSIQAQGRLLKIRPKRDFRGRVVQPARLWVSGPDAPTAPPTPDIPQLMLHSEHTGRPWGSLESGTRFTLTDARSHHCLGWLIEQTTDGLLIGFAQTVYIEEETPLSALDPHVLSGRLIGTPVVPEEIRLNVGDTLILTRADEPGTAARTIEDRVVPARLHCTLEAAFTEARRDQSVWLDDGRIGALITANDGDEITLTITHAAPGGSRIKEEKGINFPDTDFHATALTDKDLADLADLAHEIDIVALSFLRRPSDVALLQDHLNRLDACQLGIVLKIENRQAFRHLPRILLTGMRSPRLGVMIARGDLAVELGFERLSEVQEEILWLCEAAHIPVIWATQILENMAKSGAPSRPEVTDAAMSIRAECVMLNKGPHIVETLRFLGAVLGRMEGHYNKRMAMRRKLTIADFD</sequence>
<proteinExistence type="inferred from homology"/>
<keyword evidence="12" id="KW-0175">Coiled coil</keyword>
<name>A0A191ZG68_9GAMM</name>
<feature type="domain" description="Pyruvate kinase barrel" evidence="13">
    <location>
        <begin position="146"/>
        <end position="212"/>
    </location>
</feature>
<evidence type="ECO:0000256" key="10">
    <source>
        <dbReference type="ARBA" id="ARBA00023152"/>
    </source>
</evidence>
<dbReference type="SUPFAM" id="SSF50800">
    <property type="entry name" value="PK beta-barrel domain-like"/>
    <property type="match status" value="1"/>
</dbReference>
<keyword evidence="10" id="KW-0324">Glycolysis</keyword>
<keyword evidence="8" id="KW-0067">ATP-binding</keyword>
<dbReference type="KEGG" id="haz:A9404_05270"/>
<dbReference type="GO" id="GO:0016301">
    <property type="term" value="F:kinase activity"/>
    <property type="evidence" value="ECO:0007669"/>
    <property type="project" value="UniProtKB-KW"/>
</dbReference>
<accession>A0A191ZG68</accession>
<dbReference type="Gene3D" id="3.20.20.60">
    <property type="entry name" value="Phosphoenolpyruvate-binding domains"/>
    <property type="match status" value="2"/>
</dbReference>
<dbReference type="GO" id="GO:0004743">
    <property type="term" value="F:pyruvate kinase activity"/>
    <property type="evidence" value="ECO:0007669"/>
    <property type="project" value="UniProtKB-EC"/>
</dbReference>
<evidence type="ECO:0000256" key="9">
    <source>
        <dbReference type="ARBA" id="ARBA00022842"/>
    </source>
</evidence>
<keyword evidence="7" id="KW-0418">Kinase</keyword>
<evidence type="ECO:0000256" key="6">
    <source>
        <dbReference type="ARBA" id="ARBA00022741"/>
    </source>
</evidence>
<reference evidence="14 15" key="1">
    <citation type="submission" date="2016-06" db="EMBL/GenBank/DDBJ databases">
        <title>Insight into the functional genes involving in sulfur oxidation in Pearl River water.</title>
        <authorList>
            <person name="Luo J."/>
            <person name="Tan X."/>
            <person name="Lin W."/>
        </authorList>
    </citation>
    <scope>NUCLEOTIDE SEQUENCE [LARGE SCALE GENOMIC DNA]</scope>
    <source>
        <strain evidence="14 15">LS2</strain>
    </source>
</reference>
<dbReference type="GO" id="GO:0000287">
    <property type="term" value="F:magnesium ion binding"/>
    <property type="evidence" value="ECO:0007669"/>
    <property type="project" value="InterPro"/>
</dbReference>
<organism evidence="14 15">
    <name type="scientific">Halothiobacillus diazotrophicus</name>
    <dbReference type="NCBI Taxonomy" id="1860122"/>
    <lineage>
        <taxon>Bacteria</taxon>
        <taxon>Pseudomonadati</taxon>
        <taxon>Pseudomonadota</taxon>
        <taxon>Gammaproteobacteria</taxon>
        <taxon>Chromatiales</taxon>
        <taxon>Halothiobacillaceae</taxon>
        <taxon>Halothiobacillus</taxon>
    </lineage>
</organism>
<dbReference type="SUPFAM" id="SSF51621">
    <property type="entry name" value="Phosphoenolpyruvate/pyruvate domain"/>
    <property type="match status" value="1"/>
</dbReference>
<keyword evidence="4" id="KW-0808">Transferase</keyword>
<dbReference type="Proteomes" id="UP000078596">
    <property type="component" value="Chromosome"/>
</dbReference>
<dbReference type="InterPro" id="IPR011037">
    <property type="entry name" value="Pyrv_Knase-like_insert_dom_sf"/>
</dbReference>
<keyword evidence="11" id="KW-0670">Pyruvate</keyword>
<comment type="similarity">
    <text evidence="2">Belongs to the pyruvate kinase family.</text>
</comment>
<dbReference type="GO" id="GO:0030955">
    <property type="term" value="F:potassium ion binding"/>
    <property type="evidence" value="ECO:0007669"/>
    <property type="project" value="InterPro"/>
</dbReference>